<gene>
    <name evidence="1" type="ORF">EOD41_13030</name>
</gene>
<dbReference type="Proteomes" id="UP000282759">
    <property type="component" value="Unassembled WGS sequence"/>
</dbReference>
<name>A0A437MRX9_9SPHI</name>
<sequence>MNALKSVRYQNRYISKNPFSTGDTARGVRQTALLFDNQGTITAMNSYSNTFEGTPKFREVYNGDSLYTI</sequence>
<comment type="caution">
    <text evidence="1">The sequence shown here is derived from an EMBL/GenBank/DDBJ whole genome shotgun (WGS) entry which is preliminary data.</text>
</comment>
<keyword evidence="2" id="KW-1185">Reference proteome</keyword>
<protein>
    <submittedName>
        <fullName evidence="1">Uncharacterized protein</fullName>
    </submittedName>
</protein>
<reference evidence="1 2" key="1">
    <citation type="submission" date="2019-01" db="EMBL/GenBank/DDBJ databases">
        <authorList>
            <person name="Chen W.-M."/>
        </authorList>
    </citation>
    <scope>NUCLEOTIDE SEQUENCE [LARGE SCALE GENOMIC DNA]</scope>
    <source>
        <strain evidence="1 2">YBJ-36</strain>
    </source>
</reference>
<evidence type="ECO:0000313" key="2">
    <source>
        <dbReference type="Proteomes" id="UP000282759"/>
    </source>
</evidence>
<proteinExistence type="predicted"/>
<organism evidence="1 2">
    <name type="scientific">Mucilaginibacter limnophilus</name>
    <dbReference type="NCBI Taxonomy" id="1932778"/>
    <lineage>
        <taxon>Bacteria</taxon>
        <taxon>Pseudomonadati</taxon>
        <taxon>Bacteroidota</taxon>
        <taxon>Sphingobacteriia</taxon>
        <taxon>Sphingobacteriales</taxon>
        <taxon>Sphingobacteriaceae</taxon>
        <taxon>Mucilaginibacter</taxon>
    </lineage>
</organism>
<dbReference type="AlphaFoldDB" id="A0A437MRX9"/>
<accession>A0A437MRX9</accession>
<dbReference type="EMBL" id="SACK01000005">
    <property type="protein sequence ID" value="RVU00397.1"/>
    <property type="molecule type" value="Genomic_DNA"/>
</dbReference>
<evidence type="ECO:0000313" key="1">
    <source>
        <dbReference type="EMBL" id="RVU00397.1"/>
    </source>
</evidence>